<accession>A0AAN9A6E7</accession>
<dbReference type="GO" id="GO:0006355">
    <property type="term" value="P:regulation of DNA-templated transcription"/>
    <property type="evidence" value="ECO:0007669"/>
    <property type="project" value="InterPro"/>
</dbReference>
<dbReference type="Pfam" id="PF10044">
    <property type="entry name" value="LIN52"/>
    <property type="match status" value="1"/>
</dbReference>
<protein>
    <recommendedName>
        <fullName evidence="5">Protein lin-52 homolog</fullName>
    </recommendedName>
</protein>
<keyword evidence="4" id="KW-1185">Reference proteome</keyword>
<comment type="caution">
    <text evidence="3">The sequence shown here is derived from an EMBL/GenBank/DDBJ whole genome shotgun (WGS) entry which is preliminary data.</text>
</comment>
<dbReference type="InterPro" id="IPR018737">
    <property type="entry name" value="DREAM_LIN52"/>
</dbReference>
<dbReference type="Proteomes" id="UP001381693">
    <property type="component" value="Unassembled WGS sequence"/>
</dbReference>
<organism evidence="3 4">
    <name type="scientific">Halocaridina rubra</name>
    <name type="common">Hawaiian red shrimp</name>
    <dbReference type="NCBI Taxonomy" id="373956"/>
    <lineage>
        <taxon>Eukaryota</taxon>
        <taxon>Metazoa</taxon>
        <taxon>Ecdysozoa</taxon>
        <taxon>Arthropoda</taxon>
        <taxon>Crustacea</taxon>
        <taxon>Multicrustacea</taxon>
        <taxon>Malacostraca</taxon>
        <taxon>Eumalacostraca</taxon>
        <taxon>Eucarida</taxon>
        <taxon>Decapoda</taxon>
        <taxon>Pleocyemata</taxon>
        <taxon>Caridea</taxon>
        <taxon>Atyoidea</taxon>
        <taxon>Atyidae</taxon>
        <taxon>Halocaridina</taxon>
    </lineage>
</organism>
<proteinExistence type="inferred from homology"/>
<dbReference type="PANTHER" id="PTHR31489">
    <property type="entry name" value="LIN52 FAMILY MEMBER"/>
    <property type="match status" value="1"/>
</dbReference>
<sequence length="137" mass="15596">MASSDGGKFQDEDNESSQMSQGKSDCSSPDMWSEQNMEPSLLSLEKLDRSSPDLWPEQIPGVYDFANLVSPQMSPTSSCLDLEDQDYNLLYQFRHLSALEIIDEVKKLQNVAYQLGLEEAKEMTRGKYLHILNNKKK</sequence>
<evidence type="ECO:0008006" key="5">
    <source>
        <dbReference type="Google" id="ProtNLM"/>
    </source>
</evidence>
<evidence type="ECO:0000256" key="2">
    <source>
        <dbReference type="SAM" id="MobiDB-lite"/>
    </source>
</evidence>
<name>A0AAN9A6E7_HALRR</name>
<evidence type="ECO:0000313" key="4">
    <source>
        <dbReference type="Proteomes" id="UP001381693"/>
    </source>
</evidence>
<dbReference type="AlphaFoldDB" id="A0AAN9A6E7"/>
<comment type="similarity">
    <text evidence="1">Belongs to the lin-52 family.</text>
</comment>
<reference evidence="3 4" key="1">
    <citation type="submission" date="2023-11" db="EMBL/GenBank/DDBJ databases">
        <title>Halocaridina rubra genome assembly.</title>
        <authorList>
            <person name="Smith C."/>
        </authorList>
    </citation>
    <scope>NUCLEOTIDE SEQUENCE [LARGE SCALE GENOMIC DNA]</scope>
    <source>
        <strain evidence="3">EP-1</strain>
        <tissue evidence="3">Whole</tissue>
    </source>
</reference>
<dbReference type="GO" id="GO:0070176">
    <property type="term" value="C:DRM complex"/>
    <property type="evidence" value="ECO:0007669"/>
    <property type="project" value="InterPro"/>
</dbReference>
<feature type="region of interest" description="Disordered" evidence="2">
    <location>
        <begin position="1"/>
        <end position="45"/>
    </location>
</feature>
<evidence type="ECO:0000313" key="3">
    <source>
        <dbReference type="EMBL" id="KAK7075939.1"/>
    </source>
</evidence>
<evidence type="ECO:0000256" key="1">
    <source>
        <dbReference type="ARBA" id="ARBA00005456"/>
    </source>
</evidence>
<feature type="compositionally biased region" description="Polar residues" evidence="2">
    <location>
        <begin position="16"/>
        <end position="27"/>
    </location>
</feature>
<dbReference type="PANTHER" id="PTHR31489:SF2">
    <property type="entry name" value="PROTEIN LIN-52 HOMOLOG"/>
    <property type="match status" value="1"/>
</dbReference>
<gene>
    <name evidence="3" type="ORF">SK128_028074</name>
</gene>
<dbReference type="EMBL" id="JAXCGZ010009969">
    <property type="protein sequence ID" value="KAK7075939.1"/>
    <property type="molecule type" value="Genomic_DNA"/>
</dbReference>